<feature type="region of interest" description="Disordered" evidence="4">
    <location>
        <begin position="33"/>
        <end position="60"/>
    </location>
</feature>
<dbReference type="Proteomes" id="UP000002429">
    <property type="component" value="Plasmid megaplasmid"/>
</dbReference>
<dbReference type="PROSITE" id="PS50949">
    <property type="entry name" value="HTH_GNTR"/>
    <property type="match status" value="1"/>
</dbReference>
<evidence type="ECO:0000256" key="1">
    <source>
        <dbReference type="ARBA" id="ARBA00023015"/>
    </source>
</evidence>
<dbReference type="SMART" id="SM00895">
    <property type="entry name" value="FCD"/>
    <property type="match status" value="1"/>
</dbReference>
<keyword evidence="2" id="KW-0238">DNA-binding</keyword>
<dbReference type="GO" id="GO:0003700">
    <property type="term" value="F:DNA-binding transcription factor activity"/>
    <property type="evidence" value="ECO:0007669"/>
    <property type="project" value="InterPro"/>
</dbReference>
<name>Q1LBT6_CUPMC</name>
<dbReference type="GO" id="GO:0003677">
    <property type="term" value="F:DNA binding"/>
    <property type="evidence" value="ECO:0007669"/>
    <property type="project" value="UniProtKB-KW"/>
</dbReference>
<feature type="domain" description="HTH gntR-type" evidence="5">
    <location>
        <begin position="68"/>
        <end position="138"/>
    </location>
</feature>
<dbReference type="InterPro" id="IPR008920">
    <property type="entry name" value="TF_FadR/GntR_C"/>
</dbReference>
<dbReference type="InterPro" id="IPR000524">
    <property type="entry name" value="Tscrpt_reg_HTH_GntR"/>
</dbReference>
<dbReference type="InterPro" id="IPR011711">
    <property type="entry name" value="GntR_C"/>
</dbReference>
<evidence type="ECO:0000256" key="3">
    <source>
        <dbReference type="ARBA" id="ARBA00023163"/>
    </source>
</evidence>
<dbReference type="CDD" id="cd07377">
    <property type="entry name" value="WHTH_GntR"/>
    <property type="match status" value="1"/>
</dbReference>
<keyword evidence="1" id="KW-0805">Transcription regulation</keyword>
<dbReference type="KEGG" id="rme:Rmet_5531"/>
<evidence type="ECO:0000256" key="4">
    <source>
        <dbReference type="SAM" id="MobiDB-lite"/>
    </source>
</evidence>
<dbReference type="PANTHER" id="PTHR43537:SF5">
    <property type="entry name" value="UXU OPERON TRANSCRIPTIONAL REGULATOR"/>
    <property type="match status" value="1"/>
</dbReference>
<dbReference type="Gene3D" id="1.10.10.10">
    <property type="entry name" value="Winged helix-like DNA-binding domain superfamily/Winged helix DNA-binding domain"/>
    <property type="match status" value="1"/>
</dbReference>
<dbReference type="Pfam" id="PF07729">
    <property type="entry name" value="FCD"/>
    <property type="match status" value="1"/>
</dbReference>
<dbReference type="Gene3D" id="1.20.120.530">
    <property type="entry name" value="GntR ligand-binding domain-like"/>
    <property type="match status" value="1"/>
</dbReference>
<dbReference type="SUPFAM" id="SSF48008">
    <property type="entry name" value="GntR ligand-binding domain-like"/>
    <property type="match status" value="1"/>
</dbReference>
<accession>Q1LBT6</accession>
<keyword evidence="7" id="KW-1185">Reference proteome</keyword>
<dbReference type="InterPro" id="IPR036390">
    <property type="entry name" value="WH_DNA-bd_sf"/>
</dbReference>
<dbReference type="HOGENOM" id="CLU_017584_9_0_4"/>
<keyword evidence="6" id="KW-0614">Plasmid</keyword>
<dbReference type="InterPro" id="IPR036388">
    <property type="entry name" value="WH-like_DNA-bd_sf"/>
</dbReference>
<dbReference type="AlphaFoldDB" id="Q1LBT6"/>
<evidence type="ECO:0000313" key="7">
    <source>
        <dbReference type="Proteomes" id="UP000002429"/>
    </source>
</evidence>
<dbReference type="PANTHER" id="PTHR43537">
    <property type="entry name" value="TRANSCRIPTIONAL REGULATOR, GNTR FAMILY"/>
    <property type="match status" value="1"/>
</dbReference>
<dbReference type="EMBL" id="CP000353">
    <property type="protein sequence ID" value="ABF12390.1"/>
    <property type="molecule type" value="Genomic_DNA"/>
</dbReference>
<dbReference type="Pfam" id="PF00392">
    <property type="entry name" value="GntR"/>
    <property type="match status" value="1"/>
</dbReference>
<dbReference type="PRINTS" id="PR00035">
    <property type="entry name" value="HTHGNTR"/>
</dbReference>
<evidence type="ECO:0000313" key="6">
    <source>
        <dbReference type="EMBL" id="ABF12390.1"/>
    </source>
</evidence>
<protein>
    <submittedName>
        <fullName evidence="6">Transcriptional regulator, GntR-family (HTH)</fullName>
    </submittedName>
</protein>
<dbReference type="eggNOG" id="COG2186">
    <property type="taxonomic scope" value="Bacteria"/>
</dbReference>
<evidence type="ECO:0000256" key="2">
    <source>
        <dbReference type="ARBA" id="ARBA00023125"/>
    </source>
</evidence>
<organism evidence="6 7">
    <name type="scientific">Cupriavidus metallidurans (strain ATCC 43123 / DSM 2839 / NBRC 102507 / CH34)</name>
    <name type="common">Ralstonia metallidurans</name>
    <dbReference type="NCBI Taxonomy" id="266264"/>
    <lineage>
        <taxon>Bacteria</taxon>
        <taxon>Pseudomonadati</taxon>
        <taxon>Pseudomonadota</taxon>
        <taxon>Betaproteobacteria</taxon>
        <taxon>Burkholderiales</taxon>
        <taxon>Burkholderiaceae</taxon>
        <taxon>Cupriavidus</taxon>
    </lineage>
</organism>
<reference evidence="7" key="1">
    <citation type="journal article" date="2010" name="PLoS ONE">
        <title>The complete genome sequence of Cupriavidus metallidurans strain CH34, a master survivalist in harsh and anthropogenic environments.</title>
        <authorList>
            <person name="Janssen P.J."/>
            <person name="Van Houdt R."/>
            <person name="Moors H."/>
            <person name="Monsieurs P."/>
            <person name="Morin N."/>
            <person name="Michaux A."/>
            <person name="Benotmane M.A."/>
            <person name="Leys N."/>
            <person name="Vallaeys T."/>
            <person name="Lapidus A."/>
            <person name="Monchy S."/>
            <person name="Medigue C."/>
            <person name="Taghavi S."/>
            <person name="McCorkle S."/>
            <person name="Dunn J."/>
            <person name="van der Lelie D."/>
            <person name="Mergeay M."/>
        </authorList>
    </citation>
    <scope>NUCLEOTIDE SEQUENCE [LARGE SCALE GENOMIC DNA]</scope>
    <source>
        <strain evidence="7">ATCC 43123 / DSM 2839 / NBRC 102507 / CH34</strain>
    </source>
</reference>
<gene>
    <name evidence="6" type="ordered locus">Rmet_5531</name>
</gene>
<dbReference type="SUPFAM" id="SSF46785">
    <property type="entry name" value="Winged helix' DNA-binding domain"/>
    <property type="match status" value="1"/>
</dbReference>
<evidence type="ECO:0000259" key="5">
    <source>
        <dbReference type="PROSITE" id="PS50949"/>
    </source>
</evidence>
<sequence>MWEAMLGARNAVEETLKCRMRHTLSDNICAEVDPMQDTPKMPTKTKPAVPDQQDPSPAGPIFRRVRTRRAFEAVSDQIRQQLASGELRPGDRLPGERELAEQFTVSRSAVREALRSLEAASVVEARTGINGGFFIRSTSSTTGLTQTVQDLVSLGQVSIANVTEARVELMAVAIRLACARATEEELDAIEADISYHTELFRQGDGSRNSKSVIEFYRLIAQATHNAVIVLMVDALSEIIRKLLAQIAPEPRKDIMQVRRKVLTLLRQRDAQGACDAMATHLRHVSDYLESESKKSARKKKIAA</sequence>
<dbReference type="SMART" id="SM00345">
    <property type="entry name" value="HTH_GNTR"/>
    <property type="match status" value="1"/>
</dbReference>
<keyword evidence="3" id="KW-0804">Transcription</keyword>
<proteinExistence type="predicted"/>
<geneLocation type="plasmid" evidence="6 7">
    <name>megaplasmid</name>
</geneLocation>